<evidence type="ECO:0000256" key="1">
    <source>
        <dbReference type="SAM" id="Coils"/>
    </source>
</evidence>
<sequence>MAEVPALLKVLDDVVQIHPFVQVLVGAFQVATKLHLTRRRVDKRIALGFVAMRDMMAVLIKLRDISANKGNGTNTIAVLMEPHLTATVDSIKTWANLCDAYTKKSTMAKALGAASWDSRFKECIETFSARRREFEFVLSTYVSLAVEQKIDRVLQYLDASASAEERDPGKVAKILDRVSKAMEDDKIGSLIETQQDSGGVSSVTATRRAVDEVERRKKRLDSDVQIAIHENMDQFQRKFTIFRRELEGKALRTLQNESDIMAGPHAQVLDPDIREIWREMRWRGSVKGHHFVLALRGYFRDKLDQRKSAKRSARPTVAARQLSDQDEPTLEYINTARAQPVIEAFDDDASGSITLAEVNMFTNACPKNWSLLHWLAYWAVGFQVYMSSYAAKIDGFLSQMVALKPLVLPANRTAVEHYLDSVWARAAMLTSAFRRVEIDEEIRRNFEEYSQAEEQRLSQNLETVKYIIDGRETLDLVCGPGRIEKHIFPLLYVLLKRDFEVLQVAHTQVLLGDELPGSRSTISHVFDAVDDRHKHLTELFRQRKLDPALQFQTFAFETFKYWNDTAAWKRQDVTVLMPHGESAETYHIELTSFTSRPHRPREEVGESLMADPNPAYRDASCDTP</sequence>
<dbReference type="OrthoDB" id="2122982at2759"/>
<dbReference type="Proteomes" id="UP000230002">
    <property type="component" value="Unassembled WGS sequence"/>
</dbReference>
<feature type="region of interest" description="Disordered" evidence="2">
    <location>
        <begin position="594"/>
        <end position="624"/>
    </location>
</feature>
<name>A0A2G8S897_9APHY</name>
<comment type="caution">
    <text evidence="3">The sequence shown here is derived from an EMBL/GenBank/DDBJ whole genome shotgun (WGS) entry which is preliminary data.</text>
</comment>
<feature type="coiled-coil region" evidence="1">
    <location>
        <begin position="203"/>
        <end position="230"/>
    </location>
</feature>
<dbReference type="STRING" id="1077348.A0A2G8S897"/>
<evidence type="ECO:0000313" key="3">
    <source>
        <dbReference type="EMBL" id="PIL29957.1"/>
    </source>
</evidence>
<evidence type="ECO:0000313" key="4">
    <source>
        <dbReference type="Proteomes" id="UP000230002"/>
    </source>
</evidence>
<accession>A0A2G8S897</accession>
<keyword evidence="1" id="KW-0175">Coiled coil</keyword>
<evidence type="ECO:0008006" key="5">
    <source>
        <dbReference type="Google" id="ProtNLM"/>
    </source>
</evidence>
<dbReference type="AlphaFoldDB" id="A0A2G8S897"/>
<protein>
    <recommendedName>
        <fullName evidence="5">EF-hand domain-containing protein</fullName>
    </recommendedName>
</protein>
<dbReference type="PROSITE" id="PS00018">
    <property type="entry name" value="EF_HAND_1"/>
    <property type="match status" value="1"/>
</dbReference>
<evidence type="ECO:0000256" key="2">
    <source>
        <dbReference type="SAM" id="MobiDB-lite"/>
    </source>
</evidence>
<keyword evidence="4" id="KW-1185">Reference proteome</keyword>
<dbReference type="EMBL" id="AYKW01000017">
    <property type="protein sequence ID" value="PIL29957.1"/>
    <property type="molecule type" value="Genomic_DNA"/>
</dbReference>
<proteinExistence type="predicted"/>
<reference evidence="3 4" key="1">
    <citation type="journal article" date="2015" name="Sci. Rep.">
        <title>Chromosome-level genome map provides insights into diverse defense mechanisms in the medicinal fungus Ganoderma sinense.</title>
        <authorList>
            <person name="Zhu Y."/>
            <person name="Xu J."/>
            <person name="Sun C."/>
            <person name="Zhou S."/>
            <person name="Xu H."/>
            <person name="Nelson D.R."/>
            <person name="Qian J."/>
            <person name="Song J."/>
            <person name="Luo H."/>
            <person name="Xiang L."/>
            <person name="Li Y."/>
            <person name="Xu Z."/>
            <person name="Ji A."/>
            <person name="Wang L."/>
            <person name="Lu S."/>
            <person name="Hayward A."/>
            <person name="Sun W."/>
            <person name="Li X."/>
            <person name="Schwartz D.C."/>
            <person name="Wang Y."/>
            <person name="Chen S."/>
        </authorList>
    </citation>
    <scope>NUCLEOTIDE SEQUENCE [LARGE SCALE GENOMIC DNA]</scope>
    <source>
        <strain evidence="3 4">ZZ0214-1</strain>
    </source>
</reference>
<gene>
    <name evidence="3" type="ORF">GSI_07868</name>
</gene>
<organism evidence="3 4">
    <name type="scientific">Ganoderma sinense ZZ0214-1</name>
    <dbReference type="NCBI Taxonomy" id="1077348"/>
    <lineage>
        <taxon>Eukaryota</taxon>
        <taxon>Fungi</taxon>
        <taxon>Dikarya</taxon>
        <taxon>Basidiomycota</taxon>
        <taxon>Agaricomycotina</taxon>
        <taxon>Agaricomycetes</taxon>
        <taxon>Polyporales</taxon>
        <taxon>Polyporaceae</taxon>
        <taxon>Ganoderma</taxon>
    </lineage>
</organism>
<dbReference type="InterPro" id="IPR018247">
    <property type="entry name" value="EF_Hand_1_Ca_BS"/>
</dbReference>